<evidence type="ECO:0000313" key="2">
    <source>
        <dbReference type="EMBL" id="OHA14937.1"/>
    </source>
</evidence>
<feature type="transmembrane region" description="Helical" evidence="1">
    <location>
        <begin position="34"/>
        <end position="55"/>
    </location>
</feature>
<protein>
    <submittedName>
        <fullName evidence="2">Uncharacterized protein</fullName>
    </submittedName>
</protein>
<reference evidence="2 3" key="1">
    <citation type="journal article" date="2016" name="Nat. Commun.">
        <title>Thousands of microbial genomes shed light on interconnected biogeochemical processes in an aquifer system.</title>
        <authorList>
            <person name="Anantharaman K."/>
            <person name="Brown C.T."/>
            <person name="Hug L.A."/>
            <person name="Sharon I."/>
            <person name="Castelle C.J."/>
            <person name="Probst A.J."/>
            <person name="Thomas B.C."/>
            <person name="Singh A."/>
            <person name="Wilkins M.J."/>
            <person name="Karaoz U."/>
            <person name="Brodie E.L."/>
            <person name="Williams K.H."/>
            <person name="Hubbard S.S."/>
            <person name="Banfield J.F."/>
        </authorList>
    </citation>
    <scope>NUCLEOTIDE SEQUENCE [LARGE SCALE GENOMIC DNA]</scope>
</reference>
<accession>A0A1G2LTK5</accession>
<evidence type="ECO:0000313" key="3">
    <source>
        <dbReference type="Proteomes" id="UP000178116"/>
    </source>
</evidence>
<sequence>MDEELKNLLKENIEISRESLKILKGIRRSSRMAAVFKTFYWLVILASIAGSYYYFQPYIKVIMTSFDQISDSFSALQKTSETLKAPTGGQGVSSDVLKNLPPDLLKNLQNILKTQ</sequence>
<keyword evidence="1" id="KW-0472">Membrane</keyword>
<comment type="caution">
    <text evidence="2">The sequence shown here is derived from an EMBL/GenBank/DDBJ whole genome shotgun (WGS) entry which is preliminary data.</text>
</comment>
<keyword evidence="1" id="KW-1133">Transmembrane helix</keyword>
<evidence type="ECO:0000256" key="1">
    <source>
        <dbReference type="SAM" id="Phobius"/>
    </source>
</evidence>
<keyword evidence="1" id="KW-0812">Transmembrane</keyword>
<organism evidence="2 3">
    <name type="scientific">Candidatus Tagabacteria bacterium RIFCSPLOWO2_01_FULL_42_9</name>
    <dbReference type="NCBI Taxonomy" id="1802296"/>
    <lineage>
        <taxon>Bacteria</taxon>
        <taxon>Candidatus Tagaibacteriota</taxon>
    </lineage>
</organism>
<proteinExistence type="predicted"/>
<gene>
    <name evidence="2" type="ORF">A3A10_02460</name>
</gene>
<name>A0A1G2LTK5_9BACT</name>
<dbReference type="EMBL" id="MHRA01000038">
    <property type="protein sequence ID" value="OHA14937.1"/>
    <property type="molecule type" value="Genomic_DNA"/>
</dbReference>
<dbReference type="Proteomes" id="UP000178116">
    <property type="component" value="Unassembled WGS sequence"/>
</dbReference>
<dbReference type="AlphaFoldDB" id="A0A1G2LTK5"/>